<organism evidence="1 2">
    <name type="scientific">Ligilactobacillus pobuzihii</name>
    <dbReference type="NCBI Taxonomy" id="449659"/>
    <lineage>
        <taxon>Bacteria</taxon>
        <taxon>Bacillati</taxon>
        <taxon>Bacillota</taxon>
        <taxon>Bacilli</taxon>
        <taxon>Lactobacillales</taxon>
        <taxon>Lactobacillaceae</taxon>
        <taxon>Ligilactobacillus</taxon>
    </lineage>
</organism>
<dbReference type="GO" id="GO:0004360">
    <property type="term" value="F:glutamine-fructose-6-phosphate transaminase (isomerizing) activity"/>
    <property type="evidence" value="ECO:0007669"/>
    <property type="project" value="TreeGrafter"/>
</dbReference>
<evidence type="ECO:0008006" key="3">
    <source>
        <dbReference type="Google" id="ProtNLM"/>
    </source>
</evidence>
<name>A0A0R2LC34_9LACO</name>
<gene>
    <name evidence="1" type="ORF">IV66_GL001667</name>
</gene>
<protein>
    <recommendedName>
        <fullName evidence="3">Sugar isomerase</fullName>
    </recommendedName>
</protein>
<dbReference type="OrthoDB" id="9782098at2"/>
<dbReference type="GO" id="GO:0006487">
    <property type="term" value="P:protein N-linked glycosylation"/>
    <property type="evidence" value="ECO:0007669"/>
    <property type="project" value="TreeGrafter"/>
</dbReference>
<dbReference type="Proteomes" id="UP000051886">
    <property type="component" value="Unassembled WGS sequence"/>
</dbReference>
<keyword evidence="2" id="KW-1185">Reference proteome</keyword>
<dbReference type="InterPro" id="IPR046348">
    <property type="entry name" value="SIS_dom_sf"/>
</dbReference>
<dbReference type="PANTHER" id="PTHR10937:SF14">
    <property type="entry name" value="FRUCTOSELYSINE 6-PHOSPHATE DEGLYCASE"/>
    <property type="match status" value="1"/>
</dbReference>
<accession>A0A0R2LC34</accession>
<evidence type="ECO:0000313" key="1">
    <source>
        <dbReference type="EMBL" id="KRN99179.1"/>
    </source>
</evidence>
<dbReference type="RefSeq" id="WP_017867140.1">
    <property type="nucleotide sequence ID" value="NZ_BJYB01000013.1"/>
</dbReference>
<proteinExistence type="predicted"/>
<evidence type="ECO:0000313" key="2">
    <source>
        <dbReference type="Proteomes" id="UP000051886"/>
    </source>
</evidence>
<dbReference type="GO" id="GO:0006002">
    <property type="term" value="P:fructose 6-phosphate metabolic process"/>
    <property type="evidence" value="ECO:0007669"/>
    <property type="project" value="TreeGrafter"/>
</dbReference>
<dbReference type="PANTHER" id="PTHR10937">
    <property type="entry name" value="GLUCOSAMINE--FRUCTOSE-6-PHOSPHATE AMINOTRANSFERASE, ISOMERIZING"/>
    <property type="match status" value="1"/>
</dbReference>
<comment type="caution">
    <text evidence="1">The sequence shown here is derived from an EMBL/GenBank/DDBJ whole genome shotgun (WGS) entry which is preliminary data.</text>
</comment>
<dbReference type="PATRIC" id="fig|449659.4.peg.1701"/>
<dbReference type="Gene3D" id="3.40.50.10490">
    <property type="entry name" value="Glucose-6-phosphate isomerase like protein, domain 1"/>
    <property type="match status" value="2"/>
</dbReference>
<dbReference type="SUPFAM" id="SSF53697">
    <property type="entry name" value="SIS domain"/>
    <property type="match status" value="1"/>
</dbReference>
<sequence length="334" mass="38009">MNFNGESILNSYSKAVKQLPQISEMAEEINHKDIETIYLVGSGGAFTKYVDSRAILLKIMNTKIVITTPDELWNVYHDQIDSHSLLVFGTESGETKELIATLEKIKAAHLNVTIVGQIGSDHTVIDQKELYDYRISSCETDVHLVAFGWLMILLSQKYTEEELLKIQKSFTQAGEIIVEGLKKIFTAAQEMVNNVDLAKPQMWLTSGNLWGEVCCFCNYMLEEIQRIPAQGVHSSEFFHGPFELVEKGVPVFVVLNSGATRSEDVRVLNFLKKYTDQFFFLDMQEFDTSGLHPVVASFVECAALSEYFDTLLNLYTERTGRSVKTRRYYKIVEY</sequence>
<dbReference type="STRING" id="449659.IV66_GL001667"/>
<dbReference type="GO" id="GO:0097367">
    <property type="term" value="F:carbohydrate derivative binding"/>
    <property type="evidence" value="ECO:0007669"/>
    <property type="project" value="InterPro"/>
</dbReference>
<dbReference type="AlphaFoldDB" id="A0A0R2LC34"/>
<dbReference type="EMBL" id="JQCN01000034">
    <property type="protein sequence ID" value="KRN99179.1"/>
    <property type="molecule type" value="Genomic_DNA"/>
</dbReference>
<dbReference type="GO" id="GO:0006047">
    <property type="term" value="P:UDP-N-acetylglucosamine metabolic process"/>
    <property type="evidence" value="ECO:0007669"/>
    <property type="project" value="TreeGrafter"/>
</dbReference>
<reference evidence="1 2" key="1">
    <citation type="journal article" date="2015" name="Genome Announc.">
        <title>Expanding the biotechnology potential of lactobacilli through comparative genomics of 213 strains and associated genera.</title>
        <authorList>
            <person name="Sun Z."/>
            <person name="Harris H.M."/>
            <person name="McCann A."/>
            <person name="Guo C."/>
            <person name="Argimon S."/>
            <person name="Zhang W."/>
            <person name="Yang X."/>
            <person name="Jeffery I.B."/>
            <person name="Cooney J.C."/>
            <person name="Kagawa T.F."/>
            <person name="Liu W."/>
            <person name="Song Y."/>
            <person name="Salvetti E."/>
            <person name="Wrobel A."/>
            <person name="Rasinkangas P."/>
            <person name="Parkhill J."/>
            <person name="Rea M.C."/>
            <person name="O'Sullivan O."/>
            <person name="Ritari J."/>
            <person name="Douillard F.P."/>
            <person name="Paul Ross R."/>
            <person name="Yang R."/>
            <person name="Briner A.E."/>
            <person name="Felis G.E."/>
            <person name="de Vos W.M."/>
            <person name="Barrangou R."/>
            <person name="Klaenhammer T.R."/>
            <person name="Caufield P.W."/>
            <person name="Cui Y."/>
            <person name="Zhang H."/>
            <person name="O'Toole P.W."/>
        </authorList>
    </citation>
    <scope>NUCLEOTIDE SEQUENCE [LARGE SCALE GENOMIC DNA]</scope>
    <source>
        <strain evidence="1 2">NBRC 103219</strain>
    </source>
</reference>